<dbReference type="OMA" id="YYVHLPF"/>
<dbReference type="RefSeq" id="XP_003645177.1">
    <property type="nucleotide sequence ID" value="XM_003645129.1"/>
</dbReference>
<dbReference type="GeneID" id="11468418"/>
<dbReference type="GO" id="GO:0008047">
    <property type="term" value="F:enzyme activator activity"/>
    <property type="evidence" value="ECO:0007669"/>
    <property type="project" value="EnsemblFungi"/>
</dbReference>
<dbReference type="GO" id="GO:0006666">
    <property type="term" value="P:3-keto-sphinganine metabolic process"/>
    <property type="evidence" value="ECO:0007669"/>
    <property type="project" value="EnsemblFungi"/>
</dbReference>
<dbReference type="InParanoid" id="G8JNT5"/>
<keyword evidence="1" id="KW-1133">Transmembrane helix</keyword>
<evidence type="ECO:0000256" key="1">
    <source>
        <dbReference type="SAM" id="Phobius"/>
    </source>
</evidence>
<dbReference type="FunCoup" id="G8JNT5">
    <property type="interactions" value="5"/>
</dbReference>
<dbReference type="HOGENOM" id="CLU_176405_0_0_1"/>
<evidence type="ECO:0000313" key="2">
    <source>
        <dbReference type="EMBL" id="AET38360.1"/>
    </source>
</evidence>
<dbReference type="AlphaFoldDB" id="G8JNT5"/>
<name>G8JNT5_ERECY</name>
<keyword evidence="3" id="KW-1185">Reference proteome</keyword>
<gene>
    <name evidence="2" type="ordered locus">Ecym_2649</name>
</gene>
<dbReference type="Proteomes" id="UP000006790">
    <property type="component" value="Chromosome 2"/>
</dbReference>
<evidence type="ECO:0000313" key="3">
    <source>
        <dbReference type="Proteomes" id="UP000006790"/>
    </source>
</evidence>
<dbReference type="STRING" id="931890.G8JNT5"/>
<dbReference type="OrthoDB" id="4065448at2759"/>
<accession>G8JNT5</accession>
<keyword evidence="1" id="KW-0812">Transmembrane</keyword>
<dbReference type="EMBL" id="CP002498">
    <property type="protein sequence ID" value="AET38360.1"/>
    <property type="molecule type" value="Genomic_DNA"/>
</dbReference>
<dbReference type="GO" id="GO:0016020">
    <property type="term" value="C:membrane"/>
    <property type="evidence" value="ECO:0007669"/>
    <property type="project" value="GOC"/>
</dbReference>
<dbReference type="eggNOG" id="ENOG502S91C">
    <property type="taxonomic scope" value="Eukaryota"/>
</dbReference>
<proteinExistence type="predicted"/>
<dbReference type="GO" id="GO:0017059">
    <property type="term" value="C:serine palmitoyltransferase complex"/>
    <property type="evidence" value="ECO:0007669"/>
    <property type="project" value="EnsemblFungi"/>
</dbReference>
<keyword evidence="1" id="KW-0472">Membrane</keyword>
<feature type="transmembrane region" description="Helical" evidence="1">
    <location>
        <begin position="62"/>
        <end position="90"/>
    </location>
</feature>
<dbReference type="KEGG" id="erc:Ecym_2649"/>
<reference evidence="3" key="1">
    <citation type="journal article" date="2012" name="G3 (Bethesda)">
        <title>Pichia sorbitophila, an interspecies yeast hybrid reveals early steps of genome resolution following polyploidization.</title>
        <authorList>
            <person name="Leh Louis V."/>
            <person name="Despons L."/>
            <person name="Friedrich A."/>
            <person name="Martin T."/>
            <person name="Durrens P."/>
            <person name="Casaregola S."/>
            <person name="Neuveglise C."/>
            <person name="Fairhead C."/>
            <person name="Marck C."/>
            <person name="Cruz J.A."/>
            <person name="Straub M.L."/>
            <person name="Kugler V."/>
            <person name="Sacerdot C."/>
            <person name="Uzunov Z."/>
            <person name="Thierry A."/>
            <person name="Weiss S."/>
            <person name="Bleykasten C."/>
            <person name="De Montigny J."/>
            <person name="Jacques N."/>
            <person name="Jung P."/>
            <person name="Lemaire M."/>
            <person name="Mallet S."/>
            <person name="Morel G."/>
            <person name="Richard G.F."/>
            <person name="Sarkar A."/>
            <person name="Savel G."/>
            <person name="Schacherer J."/>
            <person name="Seret M.L."/>
            <person name="Talla E."/>
            <person name="Samson G."/>
            <person name="Jubin C."/>
            <person name="Poulain J."/>
            <person name="Vacherie B."/>
            <person name="Barbe V."/>
            <person name="Pelletier E."/>
            <person name="Sherman D.J."/>
            <person name="Westhof E."/>
            <person name="Weissenbach J."/>
            <person name="Baret P.V."/>
            <person name="Wincker P."/>
            <person name="Gaillardin C."/>
            <person name="Dujon B."/>
            <person name="Souciet J.L."/>
        </authorList>
    </citation>
    <scope>NUCLEOTIDE SEQUENCE [LARGE SCALE GENOMIC DNA]</scope>
    <source>
        <strain evidence="3">CBS 270.75 / DBVPG 7215 / KCTC 17166 / NRRL Y-17582</strain>
    </source>
</reference>
<sequence length="104" mass="12432">MVTTEKIYEPYKKARGTMVYAPTNAQKSKGGFIERVSNSIENLYWMYYIHLPYYLMTNFDSFCLHTMFLIIFTLSLFGLGKWISSIYWFWAIKWDISSPFYTNT</sequence>
<dbReference type="GO" id="GO:0090154">
    <property type="term" value="P:positive regulation of sphingolipid biosynthetic process"/>
    <property type="evidence" value="ECO:0007669"/>
    <property type="project" value="EnsemblFungi"/>
</dbReference>
<protein>
    <submittedName>
        <fullName evidence="2">Uncharacterized protein</fullName>
    </submittedName>
</protein>
<organism evidence="2 3">
    <name type="scientific">Eremothecium cymbalariae (strain CBS 270.75 / DBVPG 7215 / KCTC 17166 / NRRL Y-17582)</name>
    <name type="common">Yeast</name>
    <dbReference type="NCBI Taxonomy" id="931890"/>
    <lineage>
        <taxon>Eukaryota</taxon>
        <taxon>Fungi</taxon>
        <taxon>Dikarya</taxon>
        <taxon>Ascomycota</taxon>
        <taxon>Saccharomycotina</taxon>
        <taxon>Saccharomycetes</taxon>
        <taxon>Saccharomycetales</taxon>
        <taxon>Saccharomycetaceae</taxon>
        <taxon>Eremothecium</taxon>
    </lineage>
</organism>